<organism evidence="2 3">
    <name type="scientific">Halovulum dunhuangense</name>
    <dbReference type="NCBI Taxonomy" id="1505036"/>
    <lineage>
        <taxon>Bacteria</taxon>
        <taxon>Pseudomonadati</taxon>
        <taxon>Pseudomonadota</taxon>
        <taxon>Alphaproteobacteria</taxon>
        <taxon>Rhodobacterales</taxon>
        <taxon>Paracoccaceae</taxon>
        <taxon>Halovulum</taxon>
    </lineage>
</organism>
<name>A0A849L6N5_9RHOB</name>
<feature type="signal peptide" evidence="1">
    <location>
        <begin position="1"/>
        <end position="21"/>
    </location>
</feature>
<keyword evidence="1" id="KW-0732">Signal</keyword>
<dbReference type="AlphaFoldDB" id="A0A849L6N5"/>
<dbReference type="RefSeq" id="WP_171326978.1">
    <property type="nucleotide sequence ID" value="NZ_JABFBC010000006.1"/>
</dbReference>
<protein>
    <submittedName>
        <fullName evidence="2">Uncharacterized protein</fullName>
    </submittedName>
</protein>
<keyword evidence="3" id="KW-1185">Reference proteome</keyword>
<accession>A0A849L6N5</accession>
<proteinExistence type="predicted"/>
<evidence type="ECO:0000313" key="3">
    <source>
        <dbReference type="Proteomes" id="UP000572377"/>
    </source>
</evidence>
<reference evidence="2 3" key="1">
    <citation type="submission" date="2020-05" db="EMBL/GenBank/DDBJ databases">
        <title>Gimesia benthica sp. nov., a novel planctomycete isolated from a deep-sea water sample of the Northwest Indian Ocean.</title>
        <authorList>
            <person name="Wang J."/>
            <person name="Ruan C."/>
            <person name="Song L."/>
            <person name="Zhu Y."/>
            <person name="Li A."/>
            <person name="Zheng X."/>
            <person name="Wang L."/>
            <person name="Lu Z."/>
            <person name="Huang Y."/>
            <person name="Du W."/>
            <person name="Zhou Y."/>
            <person name="Huang L."/>
            <person name="Dai X."/>
        </authorList>
    </citation>
    <scope>NUCLEOTIDE SEQUENCE [LARGE SCALE GENOMIC DNA]</scope>
    <source>
        <strain evidence="2 3">YYQ-30</strain>
    </source>
</reference>
<comment type="caution">
    <text evidence="2">The sequence shown here is derived from an EMBL/GenBank/DDBJ whole genome shotgun (WGS) entry which is preliminary data.</text>
</comment>
<sequence length="422" mass="41810">MRNTLLISSAIALCMAIPAAADVGTIDAGASYGAGFSGVGTSYSGFSSTAGADNGFVGSSSVDVDQNFTVNLEQFSYQSSFDAGSGANDERYGGSELDIDYSNLTVGSSSAVGVGTAGAGNTAETSAEFEASSGWSREADWIDTDSGQTLSIDQNVSHGTAGAMSFSENSSAMVLGKGDGFVGSSAFASDRSLDLDADVDSGSDLYANLGQFDNHADVEDMDITYTDRSSADAATVGFGSSESLTSLSEGTAMVAGGSSAGLGWSAAGSELTGTGAFGADAAASVNGSFASFTGAGTTGGNEDFVGSSSAQNSLFADATVDEIEAISADGGLVEAREQEAGVDVVVSSNYFGDAFADSSSVGVGSAFGASEGAGFFGGEVDVNATFSSDCASGANVSQCQNLQNGGFGDTHIDTGFFGSTIF</sequence>
<dbReference type="Proteomes" id="UP000572377">
    <property type="component" value="Unassembled WGS sequence"/>
</dbReference>
<evidence type="ECO:0000256" key="1">
    <source>
        <dbReference type="SAM" id="SignalP"/>
    </source>
</evidence>
<dbReference type="EMBL" id="JABFBC010000006">
    <property type="protein sequence ID" value="NNU82115.1"/>
    <property type="molecule type" value="Genomic_DNA"/>
</dbReference>
<feature type="chain" id="PRO_5032839144" evidence="1">
    <location>
        <begin position="22"/>
        <end position="422"/>
    </location>
</feature>
<gene>
    <name evidence="2" type="ORF">HMH01_16885</name>
</gene>
<evidence type="ECO:0000313" key="2">
    <source>
        <dbReference type="EMBL" id="NNU82115.1"/>
    </source>
</evidence>